<name>A0A7R9QXH0_9ACAR</name>
<feature type="non-terminal residue" evidence="1">
    <location>
        <position position="1"/>
    </location>
</feature>
<dbReference type="AlphaFoldDB" id="A0A7R9QXH0"/>
<gene>
    <name evidence="1" type="ORF">ONB1V03_LOCUS18652</name>
</gene>
<dbReference type="EMBL" id="CAJPVJ010026264">
    <property type="protein sequence ID" value="CAG2179228.1"/>
    <property type="molecule type" value="Genomic_DNA"/>
</dbReference>
<evidence type="ECO:0000313" key="1">
    <source>
        <dbReference type="EMBL" id="CAD7662092.1"/>
    </source>
</evidence>
<proteinExistence type="predicted"/>
<accession>A0A7R9QXH0</accession>
<reference evidence="1" key="1">
    <citation type="submission" date="2020-11" db="EMBL/GenBank/DDBJ databases">
        <authorList>
            <person name="Tran Van P."/>
        </authorList>
    </citation>
    <scope>NUCLEOTIDE SEQUENCE</scope>
</reference>
<protein>
    <submittedName>
        <fullName evidence="1">Uncharacterized protein</fullName>
    </submittedName>
</protein>
<feature type="non-terminal residue" evidence="1">
    <location>
        <position position="70"/>
    </location>
</feature>
<organism evidence="1">
    <name type="scientific">Oppiella nova</name>
    <dbReference type="NCBI Taxonomy" id="334625"/>
    <lineage>
        <taxon>Eukaryota</taxon>
        <taxon>Metazoa</taxon>
        <taxon>Ecdysozoa</taxon>
        <taxon>Arthropoda</taxon>
        <taxon>Chelicerata</taxon>
        <taxon>Arachnida</taxon>
        <taxon>Acari</taxon>
        <taxon>Acariformes</taxon>
        <taxon>Sarcoptiformes</taxon>
        <taxon>Oribatida</taxon>
        <taxon>Brachypylina</taxon>
        <taxon>Oppioidea</taxon>
        <taxon>Oppiidae</taxon>
        <taxon>Oppiella</taxon>
    </lineage>
</organism>
<dbReference type="EMBL" id="OC941089">
    <property type="protein sequence ID" value="CAD7662092.1"/>
    <property type="molecule type" value="Genomic_DNA"/>
</dbReference>
<dbReference type="OrthoDB" id="7312252at2759"/>
<dbReference type="Proteomes" id="UP000728032">
    <property type="component" value="Unassembled WGS sequence"/>
</dbReference>
<sequence>FEEVTSDNLLKVSLDGTVLEGSEYSYNKTDYIIHENGHFFYLSSTYSCYCCCISYETRINANKPVGITFL</sequence>
<evidence type="ECO:0000313" key="2">
    <source>
        <dbReference type="Proteomes" id="UP000728032"/>
    </source>
</evidence>
<keyword evidence="2" id="KW-1185">Reference proteome</keyword>